<evidence type="ECO:0000313" key="3">
    <source>
        <dbReference type="Proteomes" id="UP001204144"/>
    </source>
</evidence>
<dbReference type="SMART" id="SM00758">
    <property type="entry name" value="PA14"/>
    <property type="match status" value="1"/>
</dbReference>
<accession>A0AAE3H6T4</accession>
<reference evidence="2 3" key="1">
    <citation type="submission" date="2018-11" db="EMBL/GenBank/DDBJ databases">
        <title>Novel bacteria species description.</title>
        <authorList>
            <person name="Han J.-H."/>
        </authorList>
    </citation>
    <scope>NUCLEOTIDE SEQUENCE [LARGE SCALE GENOMIC DNA]</scope>
    <source>
        <strain evidence="2 3">KCTC23259</strain>
    </source>
</reference>
<gene>
    <name evidence="2" type="ORF">EGI31_19470</name>
</gene>
<evidence type="ECO:0000259" key="1">
    <source>
        <dbReference type="PROSITE" id="PS51820"/>
    </source>
</evidence>
<dbReference type="RefSeq" id="WP_255038808.1">
    <property type="nucleotide sequence ID" value="NZ_RJUF01000180.1"/>
</dbReference>
<dbReference type="EMBL" id="RJUF01000180">
    <property type="protein sequence ID" value="MCP9765119.1"/>
    <property type="molecule type" value="Genomic_DNA"/>
</dbReference>
<sequence>MRRNALRLYFNYYMDLLIAENLAYGNLVLVKNKVEINIDAADLLIEDRSGLKYFLKLQVRPFPNASTWEDLPEMETVEEPVEDLGGALIAKGAFFEVDKILKSYVAASPPTGTPDRPKGGVSLDIRPCVDLVRPFRFVATVKNGAAVLSTYTSETMYAIRAGINEKYWKEWNSRFFGKWFAKTKGFLTWNPGCKVLPNQPVYLYFLTNMNPSPFALKLRVFRWYTDGTADTTAQTISVLNTQAMNVYEVPCGLDVIASATVGAKKVARYMVWLVNENDAVVSKMNTYEVDWSFYDDSRILIFRNSLGGYDTLACTGRITENVFVTRETTERIVPFESLASFAEVVINNVTGERELTVSTGWLDAKQRAWLEELAFSEDVYVVTDREHIPLMLMDESYNTLDSREQLIGRTFVFRYTNSESGFSDLPEMEAEAERPTGWRTYAYGGCELDGFGKRTGKRHVSHIEKYYVDDNSAVKPVSIKLNTPGETGYKLPEVHAGCAVTPFLSDEYVAFGTYSNQTCTGGLIGGPASIKIDKDRWGSEESKANANAKALLEWQAINTQAYANMWGTCLPYTPGGLAAKFYSYSVNATGVPPADVFDGTPVLNAFIGPVELSDAVLTSLGLNADYVAMRAAGFVKAPVTGDVTFYIKNDDGVRLWMGAQSANVSRVLTKRMDDWLTHGPVETSFTVSMAANEYYSFVVEYFEYNGYAALEIAWSYAGQAKVLVPLTNWYHE</sequence>
<dbReference type="PROSITE" id="PS51820">
    <property type="entry name" value="PA14"/>
    <property type="match status" value="1"/>
</dbReference>
<dbReference type="Pfam" id="PF07691">
    <property type="entry name" value="PA14"/>
    <property type="match status" value="1"/>
</dbReference>
<dbReference type="SUPFAM" id="SSF56988">
    <property type="entry name" value="Anthrax protective antigen"/>
    <property type="match status" value="1"/>
</dbReference>
<protein>
    <recommendedName>
        <fullName evidence="1">PA14 domain-containing protein</fullName>
    </recommendedName>
</protein>
<dbReference type="Gene3D" id="3.90.182.10">
    <property type="entry name" value="Toxin - Anthrax Protective Antigen,domain 1"/>
    <property type="match status" value="1"/>
</dbReference>
<dbReference type="Pfam" id="PF19404">
    <property type="entry name" value="DUF5977"/>
    <property type="match status" value="1"/>
</dbReference>
<dbReference type="InterPro" id="IPR037524">
    <property type="entry name" value="PA14/GLEYA"/>
</dbReference>
<proteinExistence type="predicted"/>
<dbReference type="AlphaFoldDB" id="A0AAE3H6T4"/>
<feature type="domain" description="PA14" evidence="1">
    <location>
        <begin position="572"/>
        <end position="728"/>
    </location>
</feature>
<dbReference type="Proteomes" id="UP001204144">
    <property type="component" value="Unassembled WGS sequence"/>
</dbReference>
<dbReference type="InterPro" id="IPR046020">
    <property type="entry name" value="DUF5977"/>
</dbReference>
<evidence type="ECO:0000313" key="2">
    <source>
        <dbReference type="EMBL" id="MCP9765119.1"/>
    </source>
</evidence>
<keyword evidence="3" id="KW-1185">Reference proteome</keyword>
<comment type="caution">
    <text evidence="2">The sequence shown here is derived from an EMBL/GenBank/DDBJ whole genome shotgun (WGS) entry which is preliminary data.</text>
</comment>
<organism evidence="2 3">
    <name type="scientific">Lacihabitans soyangensis</name>
    <dbReference type="NCBI Taxonomy" id="869394"/>
    <lineage>
        <taxon>Bacteria</taxon>
        <taxon>Pseudomonadati</taxon>
        <taxon>Bacteroidota</taxon>
        <taxon>Cytophagia</taxon>
        <taxon>Cytophagales</taxon>
        <taxon>Leadbetterellaceae</taxon>
        <taxon>Lacihabitans</taxon>
    </lineage>
</organism>
<name>A0AAE3H6T4_9BACT</name>
<dbReference type="InterPro" id="IPR011658">
    <property type="entry name" value="PA14_dom"/>
</dbReference>